<dbReference type="Proteomes" id="UP001633002">
    <property type="component" value="Unassembled WGS sequence"/>
</dbReference>
<reference evidence="1 2" key="1">
    <citation type="submission" date="2024-09" db="EMBL/GenBank/DDBJ databases">
        <title>Chromosome-scale assembly of Riccia sorocarpa.</title>
        <authorList>
            <person name="Paukszto L."/>
        </authorList>
    </citation>
    <scope>NUCLEOTIDE SEQUENCE [LARGE SCALE GENOMIC DNA]</scope>
    <source>
        <strain evidence="1">LP-2024</strain>
        <tissue evidence="1">Aerial parts of the thallus</tissue>
    </source>
</reference>
<keyword evidence="2" id="KW-1185">Reference proteome</keyword>
<comment type="caution">
    <text evidence="1">The sequence shown here is derived from an EMBL/GenBank/DDBJ whole genome shotgun (WGS) entry which is preliminary data.</text>
</comment>
<evidence type="ECO:0000313" key="2">
    <source>
        <dbReference type="Proteomes" id="UP001633002"/>
    </source>
</evidence>
<evidence type="ECO:0000313" key="1">
    <source>
        <dbReference type="EMBL" id="KAL3690853.1"/>
    </source>
</evidence>
<proteinExistence type="predicted"/>
<dbReference type="EMBL" id="JBJQOH010000003">
    <property type="protein sequence ID" value="KAL3690853.1"/>
    <property type="molecule type" value="Genomic_DNA"/>
</dbReference>
<sequence>MCFLTWQSGFNLYPVTALRRLFTVYRGAWSFKGRFVEESIKLRILTEKGLFDLQVEMEREQFQLSAPEAALEEGHDHAEAEMDILDRYKAAPLDIQEEVIHALGEDKSSHWTYDKKTRAITVESLHALRHDVDSDQQLAHIVMAVWIGAASKLVVETRYTTNISHWGYKYYDIQQELTDPTVKQWLLEYIPKDFPVEFVYNPIPLDLD</sequence>
<name>A0ABD3HHH8_9MARC</name>
<accession>A0ABD3HHH8</accession>
<protein>
    <submittedName>
        <fullName evidence="1">Uncharacterized protein</fullName>
    </submittedName>
</protein>
<gene>
    <name evidence="1" type="ORF">R1sor_004504</name>
</gene>
<organism evidence="1 2">
    <name type="scientific">Riccia sorocarpa</name>
    <dbReference type="NCBI Taxonomy" id="122646"/>
    <lineage>
        <taxon>Eukaryota</taxon>
        <taxon>Viridiplantae</taxon>
        <taxon>Streptophyta</taxon>
        <taxon>Embryophyta</taxon>
        <taxon>Marchantiophyta</taxon>
        <taxon>Marchantiopsida</taxon>
        <taxon>Marchantiidae</taxon>
        <taxon>Marchantiales</taxon>
        <taxon>Ricciaceae</taxon>
        <taxon>Riccia</taxon>
    </lineage>
</organism>
<dbReference type="AlphaFoldDB" id="A0ABD3HHH8"/>